<evidence type="ECO:0000313" key="2">
    <source>
        <dbReference type="EMBL" id="OHW63132.1"/>
    </source>
</evidence>
<gene>
    <name evidence="2" type="ORF">EUAN_09160</name>
</gene>
<accession>A0A1S1V963</accession>
<feature type="coiled-coil region" evidence="1">
    <location>
        <begin position="389"/>
        <end position="416"/>
    </location>
</feature>
<keyword evidence="3" id="KW-1185">Reference proteome</keyword>
<dbReference type="InterPro" id="IPR027417">
    <property type="entry name" value="P-loop_NTPase"/>
</dbReference>
<evidence type="ECO:0000256" key="1">
    <source>
        <dbReference type="SAM" id="Coils"/>
    </source>
</evidence>
<dbReference type="Proteomes" id="UP000180254">
    <property type="component" value="Unassembled WGS sequence"/>
</dbReference>
<reference evidence="2 3" key="1">
    <citation type="submission" date="2016-09" db="EMBL/GenBank/DDBJ databases">
        <title>Genome sequence of Eubacterium angustum.</title>
        <authorList>
            <person name="Poehlein A."/>
            <person name="Daniel R."/>
        </authorList>
    </citation>
    <scope>NUCLEOTIDE SEQUENCE [LARGE SCALE GENOMIC DNA]</scope>
    <source>
        <strain evidence="2 3">DSM 1989</strain>
    </source>
</reference>
<evidence type="ECO:0000313" key="3">
    <source>
        <dbReference type="Proteomes" id="UP000180254"/>
    </source>
</evidence>
<comment type="caution">
    <text evidence="2">The sequence shown here is derived from an EMBL/GenBank/DDBJ whole genome shotgun (WGS) entry which is preliminary data.</text>
</comment>
<dbReference type="AlphaFoldDB" id="A0A1S1V963"/>
<proteinExistence type="predicted"/>
<dbReference type="EMBL" id="MKIE01000002">
    <property type="protein sequence ID" value="OHW63132.1"/>
    <property type="molecule type" value="Genomic_DNA"/>
</dbReference>
<dbReference type="STRING" id="39480.EUAN_09160"/>
<dbReference type="RefSeq" id="WP_071062085.1">
    <property type="nucleotide sequence ID" value="NZ_MKIE01000002.1"/>
</dbReference>
<feature type="coiled-coil region" evidence="1">
    <location>
        <begin position="191"/>
        <end position="262"/>
    </location>
</feature>
<organism evidence="2 3">
    <name type="scientific">Andreesenia angusta</name>
    <dbReference type="NCBI Taxonomy" id="39480"/>
    <lineage>
        <taxon>Bacteria</taxon>
        <taxon>Bacillati</taxon>
        <taxon>Bacillota</taxon>
        <taxon>Tissierellia</taxon>
        <taxon>Tissierellales</taxon>
        <taxon>Gottschalkiaceae</taxon>
        <taxon>Andreesenia</taxon>
    </lineage>
</organism>
<protein>
    <recommendedName>
        <fullName evidence="4">Chromosome partition protein Smc</fullName>
    </recommendedName>
</protein>
<evidence type="ECO:0008006" key="4">
    <source>
        <dbReference type="Google" id="ProtNLM"/>
    </source>
</evidence>
<sequence>MSSLLVKKLFIFDISNKKAKVVPFSKGLNVITSNQVDGNKRGKSLILASIFHCLGSDGFFDDNWNIKSKIYLMNISISDKDYYIYRMDRLFKIFDSSYDVIFKGTDRKELAEFLGDLFNFIIKLPNRDNNILVTAPPAYAYILNYLHQDKMDGPSFNSFKNLGEFISYKENLLYSHFNIYNEDYYKLIGEIESFKKQIDILKRECTMLQSMIEKTESEMSNYSYPKSMELLKVELQRHSEEYIDISEKLSKAKNKLIELRNSKYDLMSELDLLIKKINYEKKSYETLTRKICPTCRGSMADSLDARLATGDELESFIYLSDEFNSELSKVENKISKEEVYYKSLLEQLSTYEDKLKVADSKIEDIFKHKAYSEFINSLLSDYAKKSSSLASINLKLEDLKTKKSKYNALKKDINDMYSELMLDSKVKFGLKELDDKKFKNIRSNFEAGGSNKPISTIIWHLNLLKIKYAFNPDAIKFPIILDSPNNTELDDTKREKLFNFIFSNIDSSTQVILSTLGFSKSTYPEFNFDNIIELDNDPYNLLNTKDYDANLKFLLGFNLS</sequence>
<name>A0A1S1V963_9FIRM</name>
<keyword evidence="1" id="KW-0175">Coiled coil</keyword>
<dbReference type="Gene3D" id="3.40.50.300">
    <property type="entry name" value="P-loop containing nucleotide triphosphate hydrolases"/>
    <property type="match status" value="1"/>
</dbReference>
<dbReference type="OrthoDB" id="9784297at2"/>